<gene>
    <name evidence="2" type="ORF">SAMN05444171_4718</name>
</gene>
<dbReference type="Pfam" id="PF06912">
    <property type="entry name" value="DUF1275"/>
    <property type="match status" value="1"/>
</dbReference>
<dbReference type="InterPro" id="IPR010699">
    <property type="entry name" value="DUF1275"/>
</dbReference>
<feature type="transmembrane region" description="Helical" evidence="1">
    <location>
        <begin position="38"/>
        <end position="66"/>
    </location>
</feature>
<evidence type="ECO:0000313" key="3">
    <source>
        <dbReference type="Proteomes" id="UP000183208"/>
    </source>
</evidence>
<accession>A0A1M7C4D7</accession>
<feature type="transmembrane region" description="Helical" evidence="1">
    <location>
        <begin position="221"/>
        <end position="239"/>
    </location>
</feature>
<proteinExistence type="predicted"/>
<keyword evidence="1" id="KW-1133">Transmembrane helix</keyword>
<dbReference type="AlphaFoldDB" id="A0A1M7C4D7"/>
<protein>
    <submittedName>
        <fullName evidence="2">Uncharacterized membrane protein YoaK, UPF0700 family</fullName>
    </submittedName>
</protein>
<feature type="transmembrane region" description="Helical" evidence="1">
    <location>
        <begin position="117"/>
        <end position="136"/>
    </location>
</feature>
<sequence>MYPQLLGMSTAFDGCCHEAYEGGVNEWDVCLLDSRRNIVLACALSALAGYVDGIGFLQLGGLFVSFMSGNSTRMGVAIADAHWQTAAEALGLIALFVAGAAAGSLIVLGHGTHRQPLVLLAEALLLAAAALAYTFGQPSLAVAAIVLAMGLENAVFQIHGGAGLGLTYVTGALVKVGQLMAKALTGGSRWAWAPNLLLWAALVAGSVLGALAYAWINLAAIWFASAAALALSGIVAVTARKH</sequence>
<reference evidence="2 3" key="1">
    <citation type="submission" date="2016-10" db="EMBL/GenBank/DDBJ databases">
        <authorList>
            <person name="de Groot N.N."/>
        </authorList>
    </citation>
    <scope>NUCLEOTIDE SEQUENCE [LARGE SCALE GENOMIC DNA]</scope>
    <source>
        <strain evidence="2 3">GAS522</strain>
    </source>
</reference>
<keyword evidence="1" id="KW-0472">Membrane</keyword>
<keyword evidence="1" id="KW-0812">Transmembrane</keyword>
<feature type="transmembrane region" description="Helical" evidence="1">
    <location>
        <begin position="196"/>
        <end position="215"/>
    </location>
</feature>
<name>A0A1M7C4D7_9BRAD</name>
<dbReference type="Proteomes" id="UP000183208">
    <property type="component" value="Unassembled WGS sequence"/>
</dbReference>
<evidence type="ECO:0000256" key="1">
    <source>
        <dbReference type="SAM" id="Phobius"/>
    </source>
</evidence>
<evidence type="ECO:0000313" key="2">
    <source>
        <dbReference type="EMBL" id="SED65711.1"/>
    </source>
</evidence>
<dbReference type="EMBL" id="FNTI01000001">
    <property type="protein sequence ID" value="SED65711.1"/>
    <property type="molecule type" value="Genomic_DNA"/>
</dbReference>
<feature type="transmembrane region" description="Helical" evidence="1">
    <location>
        <begin position="156"/>
        <end position="176"/>
    </location>
</feature>
<organism evidence="2 3">
    <name type="scientific">Bradyrhizobium lablabi</name>
    <dbReference type="NCBI Taxonomy" id="722472"/>
    <lineage>
        <taxon>Bacteria</taxon>
        <taxon>Pseudomonadati</taxon>
        <taxon>Pseudomonadota</taxon>
        <taxon>Alphaproteobacteria</taxon>
        <taxon>Hyphomicrobiales</taxon>
        <taxon>Nitrobacteraceae</taxon>
        <taxon>Bradyrhizobium</taxon>
    </lineage>
</organism>
<dbReference type="PANTHER" id="PTHR37314">
    <property type="entry name" value="SLR0142 PROTEIN"/>
    <property type="match status" value="1"/>
</dbReference>
<feature type="transmembrane region" description="Helical" evidence="1">
    <location>
        <begin position="86"/>
        <end position="108"/>
    </location>
</feature>
<dbReference type="PANTHER" id="PTHR37314:SF4">
    <property type="entry name" value="UPF0700 TRANSMEMBRANE PROTEIN YOAK"/>
    <property type="match status" value="1"/>
</dbReference>